<evidence type="ECO:0000256" key="5">
    <source>
        <dbReference type="ARBA" id="ARBA00022989"/>
    </source>
</evidence>
<gene>
    <name evidence="9" type="ORF">GCM10010909_33030</name>
</gene>
<evidence type="ECO:0000256" key="7">
    <source>
        <dbReference type="SAM" id="Phobius"/>
    </source>
</evidence>
<accession>A0ABQ6ABD4</accession>
<evidence type="ECO:0000256" key="3">
    <source>
        <dbReference type="ARBA" id="ARBA00022475"/>
    </source>
</evidence>
<keyword evidence="6 7" id="KW-0472">Membrane</keyword>
<feature type="transmembrane region" description="Helical" evidence="7">
    <location>
        <begin position="173"/>
        <end position="195"/>
    </location>
</feature>
<feature type="domain" description="Glycine transporter" evidence="8">
    <location>
        <begin position="10"/>
        <end position="83"/>
    </location>
</feature>
<dbReference type="RefSeq" id="WP_284259465.1">
    <property type="nucleotide sequence ID" value="NZ_BSOS01000090.1"/>
</dbReference>
<protein>
    <submittedName>
        <fullName evidence="9">Membrane protein</fullName>
    </submittedName>
</protein>
<feature type="transmembrane region" description="Helical" evidence="7">
    <location>
        <begin position="149"/>
        <end position="167"/>
    </location>
</feature>
<dbReference type="PANTHER" id="PTHR30506:SF3">
    <property type="entry name" value="UPF0126 INNER MEMBRANE PROTEIN YADS-RELATED"/>
    <property type="match status" value="1"/>
</dbReference>
<evidence type="ECO:0000256" key="4">
    <source>
        <dbReference type="ARBA" id="ARBA00022692"/>
    </source>
</evidence>
<dbReference type="EMBL" id="BSOS01000090">
    <property type="protein sequence ID" value="GLR68622.1"/>
    <property type="molecule type" value="Genomic_DNA"/>
</dbReference>
<dbReference type="Proteomes" id="UP001156641">
    <property type="component" value="Unassembled WGS sequence"/>
</dbReference>
<feature type="domain" description="Glycine transporter" evidence="8">
    <location>
        <begin position="96"/>
        <end position="167"/>
    </location>
</feature>
<organism evidence="9 10">
    <name type="scientific">Acidocella aquatica</name>
    <dbReference type="NCBI Taxonomy" id="1922313"/>
    <lineage>
        <taxon>Bacteria</taxon>
        <taxon>Pseudomonadati</taxon>
        <taxon>Pseudomonadota</taxon>
        <taxon>Alphaproteobacteria</taxon>
        <taxon>Acetobacterales</taxon>
        <taxon>Acidocellaceae</taxon>
        <taxon>Acidocella</taxon>
    </lineage>
</organism>
<evidence type="ECO:0000313" key="9">
    <source>
        <dbReference type="EMBL" id="GLR68622.1"/>
    </source>
</evidence>
<comment type="subcellular location">
    <subcellularLocation>
        <location evidence="1">Cell membrane</location>
        <topology evidence="1">Multi-pass membrane protein</topology>
    </subcellularLocation>
</comment>
<name>A0ABQ6ABD4_9PROT</name>
<evidence type="ECO:0000313" key="10">
    <source>
        <dbReference type="Proteomes" id="UP001156641"/>
    </source>
</evidence>
<reference evidence="10" key="1">
    <citation type="journal article" date="2019" name="Int. J. Syst. Evol. Microbiol.">
        <title>The Global Catalogue of Microorganisms (GCM) 10K type strain sequencing project: providing services to taxonomists for standard genome sequencing and annotation.</title>
        <authorList>
            <consortium name="The Broad Institute Genomics Platform"/>
            <consortium name="The Broad Institute Genome Sequencing Center for Infectious Disease"/>
            <person name="Wu L."/>
            <person name="Ma J."/>
        </authorList>
    </citation>
    <scope>NUCLEOTIDE SEQUENCE [LARGE SCALE GENOMIC DNA]</scope>
    <source>
        <strain evidence="10">NBRC 112502</strain>
    </source>
</reference>
<comment type="caution">
    <text evidence="9">The sequence shown here is derived from an EMBL/GenBank/DDBJ whole genome shotgun (WGS) entry which is preliminary data.</text>
</comment>
<feature type="transmembrane region" description="Helical" evidence="7">
    <location>
        <begin position="64"/>
        <end position="84"/>
    </location>
</feature>
<evidence type="ECO:0000259" key="8">
    <source>
        <dbReference type="Pfam" id="PF03458"/>
    </source>
</evidence>
<keyword evidence="4 7" id="KW-0812">Transmembrane</keyword>
<keyword evidence="3" id="KW-1003">Cell membrane</keyword>
<evidence type="ECO:0000256" key="1">
    <source>
        <dbReference type="ARBA" id="ARBA00004651"/>
    </source>
</evidence>
<evidence type="ECO:0000256" key="2">
    <source>
        <dbReference type="ARBA" id="ARBA00008193"/>
    </source>
</evidence>
<feature type="transmembrane region" description="Helical" evidence="7">
    <location>
        <begin position="120"/>
        <end position="137"/>
    </location>
</feature>
<keyword evidence="5 7" id="KW-1133">Transmembrane helix</keyword>
<evidence type="ECO:0000256" key="6">
    <source>
        <dbReference type="ARBA" id="ARBA00023136"/>
    </source>
</evidence>
<feature type="transmembrane region" description="Helical" evidence="7">
    <location>
        <begin position="34"/>
        <end position="52"/>
    </location>
</feature>
<proteinExistence type="inferred from homology"/>
<sequence>MGSAVLLVKILDLIGTFVFAISGAALGVERDMDLFGVLVLAFVTAVAGGLARDELIGAIPPESIASWHNLALAVAAGLLVFRFSRLFYRLQHPVQFFDAAGLGVFAVAGTQKALDYGINWPMAAVLGMISGIGGGMVRDILTAQVPTVLRADIYAVAALAGALVVVVGSSAGLQPIFCALVGIALCVFLRLMALYRGWKLPVASSHPPGSS</sequence>
<comment type="similarity">
    <text evidence="2">Belongs to the UPF0126 family.</text>
</comment>
<keyword evidence="10" id="KW-1185">Reference proteome</keyword>
<feature type="transmembrane region" description="Helical" evidence="7">
    <location>
        <begin position="6"/>
        <end position="27"/>
    </location>
</feature>
<dbReference type="Pfam" id="PF03458">
    <property type="entry name" value="Gly_transporter"/>
    <property type="match status" value="2"/>
</dbReference>
<dbReference type="PANTHER" id="PTHR30506">
    <property type="entry name" value="INNER MEMBRANE PROTEIN"/>
    <property type="match status" value="1"/>
</dbReference>
<dbReference type="InterPro" id="IPR005115">
    <property type="entry name" value="Gly_transporter"/>
</dbReference>